<evidence type="ECO:0008006" key="3">
    <source>
        <dbReference type="Google" id="ProtNLM"/>
    </source>
</evidence>
<reference evidence="1 2" key="2">
    <citation type="journal article" date="2009" name="Proc. Natl. Acad. Sci. U.S.A.">
        <title>On the chimeric nature, thermophilic origin, and phylogenetic placement of the Thermotogales.</title>
        <authorList>
            <person name="Zhaxybayeva O."/>
            <person name="Swithers K.S."/>
            <person name="Lapierre P."/>
            <person name="Fournier G.P."/>
            <person name="Bickhart D.M."/>
            <person name="DeBoy R.T."/>
            <person name="Nelson K.E."/>
            <person name="Nesbo C.L."/>
            <person name="Doolittle W.F."/>
            <person name="Gogarten J.P."/>
            <person name="Noll K.M."/>
        </authorList>
    </citation>
    <scope>NUCLEOTIDE SEQUENCE [LARGE SCALE GENOMIC DNA]</scope>
    <source>
        <strain evidence="2">ATCC BAA-488 / DSM 13995 / JCM 10881 / RKU-1</strain>
    </source>
</reference>
<dbReference type="STRING" id="390874.Tpet_0647"/>
<evidence type="ECO:0000313" key="2">
    <source>
        <dbReference type="Proteomes" id="UP000006558"/>
    </source>
</evidence>
<dbReference type="Proteomes" id="UP000006558">
    <property type="component" value="Chromosome"/>
</dbReference>
<protein>
    <recommendedName>
        <fullName evidence="3">Extracellular solute-binding protein, family 1</fullName>
    </recommendedName>
</protein>
<evidence type="ECO:0000313" key="1">
    <source>
        <dbReference type="EMBL" id="ABQ46667.1"/>
    </source>
</evidence>
<accession>A5IKE4</accession>
<organism evidence="1 2">
    <name type="scientific">Thermotoga petrophila (strain ATCC BAA-488 / DSM 13995 / JCM 10881 / RKU-1)</name>
    <dbReference type="NCBI Taxonomy" id="390874"/>
    <lineage>
        <taxon>Bacteria</taxon>
        <taxon>Thermotogati</taxon>
        <taxon>Thermotogota</taxon>
        <taxon>Thermotogae</taxon>
        <taxon>Thermotogales</taxon>
        <taxon>Thermotogaceae</taxon>
        <taxon>Thermotoga</taxon>
    </lineage>
</organism>
<dbReference type="SUPFAM" id="SSF53850">
    <property type="entry name" value="Periplasmic binding protein-like II"/>
    <property type="match status" value="1"/>
</dbReference>
<dbReference type="KEGG" id="tpt:Tpet_0647"/>
<gene>
    <name evidence="1" type="ordered locus">Tpet_0647</name>
</gene>
<dbReference type="HOGENOM" id="CLU_2195702_0_0_0"/>
<dbReference type="eggNOG" id="COG1653">
    <property type="taxonomic scope" value="Bacteria"/>
</dbReference>
<dbReference type="AlphaFoldDB" id="A5IKE4"/>
<proteinExistence type="predicted"/>
<dbReference type="Gene3D" id="3.40.190.10">
    <property type="entry name" value="Periplasmic binding protein-like II"/>
    <property type="match status" value="1"/>
</dbReference>
<dbReference type="RefSeq" id="WP_011943257.1">
    <property type="nucleotide sequence ID" value="NC_009486.1"/>
</dbReference>
<dbReference type="EMBL" id="CP000702">
    <property type="protein sequence ID" value="ABQ46667.1"/>
    <property type="molecule type" value="Genomic_DNA"/>
</dbReference>
<name>A5IKE4_THEP1</name>
<sequence>MKRFLLLIFLIITSLIFSVKISVLCSPDNADALKWLAQEFMKQNPEIQVEIVPLSWEVLYPKLLQDLRSQAGSFDAFTYDVMTTGAVSFGLVDLGEFMKQHPELVPMI</sequence>
<reference evidence="2" key="1">
    <citation type="submission" date="2007-05" db="EMBL/GenBank/DDBJ databases">
        <title>Complete sequence of Thermotoga petrophila RKU-1.</title>
        <authorList>
            <consortium name="US DOE Joint Genome Institute"/>
            <person name="Copeland A."/>
            <person name="Lucas S."/>
            <person name="Lapidus A."/>
            <person name="Barry K."/>
            <person name="Glavina del Rio T."/>
            <person name="Dalin E."/>
            <person name="Tice H."/>
            <person name="Pitluck S."/>
            <person name="Sims D."/>
            <person name="Brettin T."/>
            <person name="Bruce D."/>
            <person name="Detter J.C."/>
            <person name="Han C."/>
            <person name="Tapia R."/>
            <person name="Schmutz J."/>
            <person name="Larimer F."/>
            <person name="Land M."/>
            <person name="Hauser L."/>
            <person name="Kyrpides N."/>
            <person name="Mikhailova N."/>
            <person name="Nelson K."/>
            <person name="Gogarten J.P."/>
            <person name="Noll K."/>
            <person name="Richardson P."/>
        </authorList>
    </citation>
    <scope>NUCLEOTIDE SEQUENCE [LARGE SCALE GENOMIC DNA]</scope>
    <source>
        <strain evidence="2">ATCC BAA-488 / DSM 13995 / JCM 10881 / RKU-1</strain>
    </source>
</reference>